<keyword evidence="13" id="KW-0378">Hydrolase</keyword>
<dbReference type="GO" id="GO:0046872">
    <property type="term" value="F:metal ion binding"/>
    <property type="evidence" value="ECO:0007669"/>
    <property type="project" value="UniProtKB-KW"/>
</dbReference>
<evidence type="ECO:0000259" key="27">
    <source>
        <dbReference type="Pfam" id="PF12706"/>
    </source>
</evidence>
<evidence type="ECO:0000313" key="29">
    <source>
        <dbReference type="Ensembl" id="ENSSAUP00010045431.1"/>
    </source>
</evidence>
<dbReference type="AlphaFoldDB" id="A0A671X542"/>
<evidence type="ECO:0000256" key="9">
    <source>
        <dbReference type="ARBA" id="ARBA00022694"/>
    </source>
</evidence>
<feature type="chain" id="PRO_5025512333" description="Zinc phosphodiesterase ELAC protein 2" evidence="26">
    <location>
        <begin position="34"/>
        <end position="867"/>
    </location>
</feature>
<keyword evidence="12" id="KW-0255">Endonuclease</keyword>
<reference evidence="29" key="1">
    <citation type="submission" date="2021-04" db="EMBL/GenBank/DDBJ databases">
        <authorList>
            <consortium name="Wellcome Sanger Institute Data Sharing"/>
        </authorList>
    </citation>
    <scope>NUCLEOTIDE SEQUENCE [LARGE SCALE GENOMIC DNA]</scope>
</reference>
<evidence type="ECO:0000256" key="23">
    <source>
        <dbReference type="ARBA" id="ARBA00046098"/>
    </source>
</evidence>
<keyword evidence="26" id="KW-0732">Signal</keyword>
<feature type="domain" description="tRNase Z endonuclease" evidence="28">
    <location>
        <begin position="99"/>
        <end position="158"/>
    </location>
</feature>
<sequence>VFIMNTVRLGLKSFTFLLVRCGSLSAAAPPALARCDCRSLRTVFQCVRTMASISNNNNNPEMRPGMKKARQREPLRRVKTKENRGKKRELHGPSTVYLQVVGAGSRDNNASLYVFSEYNRYLFNCGEGTQRLMQEHKLKATQLDNIFLTRMSWQNVGGLSGMILTLKDTGVPECVLSGPPQLENYLNAIKSFSGPLEAIKLSVRPYTEEAYSDDTMTVYQVPIFAQSSSRSGRSSPPRGPASTRTDDTFTNSHGGSPGERADVTRDPSLVVSFICKLHPKKGNFLVLQAKELGLPVGTAAIGPLVSALKDGRTVTYEGREIRPEQVCTPTDPGLVFVIIECPSEEFVQSVCNNRQLRRYQTGGSEDPAVLVVHMTPDSVLNTDEYKTWMERFPSTTEHLILNEHVSTVHNVRSHKIQAQLNMIHPEIFPQLQSYNSKEPQAALHIPNVRAECLLKFQLRPVMEWQRDCIPSCNTEEFVKEASEVPNFLEEVDECRKICSSDAATGPRGRGEKYPEVVFVGTGSSLPMKIRNVSGTLVNISPSRSVLLDCGEGTFGQLCRHYGQHVDDVLSKISTVFVSHMHADHHTGLLMLLYERRRALAATGKPFSPVCLVGPAGIMTWLNQYHEHCEEILDHINFIPNRSLCDGAEPPTQRTKSLIKALLKKNDLQKFETCVVRHCKNAFACSFIHQSGWKLAFSGDTMPCDAFVHIGKNATLLIHEATLEDGMEEEAVEKRHSTTSQAIGIGMTMNAEFIMLNHFSQRYAKIPLFSEDFTDRVGISFDHMRIRFGDLKILPRLIPALKTLFAEEIEEMEERRDKRELRTHGGNSFELNNEGKTSDASRAAKRDQREEEEEEATRDVETKRLKTS</sequence>
<feature type="region of interest" description="Disordered" evidence="25">
    <location>
        <begin position="812"/>
        <end position="867"/>
    </location>
</feature>
<evidence type="ECO:0000256" key="22">
    <source>
        <dbReference type="ARBA" id="ARBA00032616"/>
    </source>
</evidence>
<reference evidence="29" key="2">
    <citation type="submission" date="2025-08" db="UniProtKB">
        <authorList>
            <consortium name="Ensembl"/>
        </authorList>
    </citation>
    <scope>IDENTIFICATION</scope>
</reference>
<keyword evidence="17" id="KW-0539">Nucleus</keyword>
<dbReference type="PANTHER" id="PTHR12553">
    <property type="entry name" value="ZINC PHOSPHODIESTERASE ELAC PROTEIN 2"/>
    <property type="match status" value="1"/>
</dbReference>
<comment type="subunit">
    <text evidence="24">Homodimer. Interacts with PTCD1.</text>
</comment>
<evidence type="ECO:0000256" key="3">
    <source>
        <dbReference type="ARBA" id="ARBA00004123"/>
    </source>
</evidence>
<comment type="catalytic activity">
    <reaction evidence="1">
        <text>Endonucleolytic cleavage of RNA, removing extra 3' nucleotides from tRNA precursor, generating 3' termini of tRNAs. A 3'-hydroxy group is left at the tRNA terminus and a 5'-phosphoryl group is left at the trailer molecule.</text>
        <dbReference type="EC" id="3.1.26.11"/>
    </reaction>
</comment>
<evidence type="ECO:0000256" key="13">
    <source>
        <dbReference type="ARBA" id="ARBA00022801"/>
    </source>
</evidence>
<protein>
    <recommendedName>
        <fullName evidence="7">Zinc phosphodiesterase ELAC protein 2</fullName>
        <ecNumber evidence="6">3.1.26.11</ecNumber>
    </recommendedName>
    <alternativeName>
        <fullName evidence="22">ElaC homolog protein 2</fullName>
    </alternativeName>
    <alternativeName>
        <fullName evidence="20">Ribonuclease Z 2</fullName>
    </alternativeName>
    <alternativeName>
        <fullName evidence="21">tRNA 3 endonuclease 2</fullName>
    </alternativeName>
    <alternativeName>
        <fullName evidence="19">tRNase Z 2</fullName>
    </alternativeName>
</protein>
<evidence type="ECO:0000256" key="26">
    <source>
        <dbReference type="SAM" id="SignalP"/>
    </source>
</evidence>
<evidence type="ECO:0000256" key="25">
    <source>
        <dbReference type="SAM" id="MobiDB-lite"/>
    </source>
</evidence>
<evidence type="ECO:0000256" key="12">
    <source>
        <dbReference type="ARBA" id="ARBA00022759"/>
    </source>
</evidence>
<keyword evidence="15" id="KW-0809">Transit peptide</keyword>
<evidence type="ECO:0000256" key="14">
    <source>
        <dbReference type="ARBA" id="ARBA00022833"/>
    </source>
</evidence>
<evidence type="ECO:0000256" key="24">
    <source>
        <dbReference type="ARBA" id="ARBA00047136"/>
    </source>
</evidence>
<accession>A0A671X542</accession>
<dbReference type="Gene3D" id="3.60.15.10">
    <property type="entry name" value="Ribonuclease Z/Hydroxyacylglutathione hydrolase-like"/>
    <property type="match status" value="2"/>
</dbReference>
<dbReference type="InterPro" id="IPR036866">
    <property type="entry name" value="RibonucZ/Hydroxyglut_hydro"/>
</dbReference>
<evidence type="ECO:0000256" key="7">
    <source>
        <dbReference type="ARBA" id="ARBA00013357"/>
    </source>
</evidence>
<feature type="compositionally biased region" description="Basic and acidic residues" evidence="25">
    <location>
        <begin position="812"/>
        <end position="822"/>
    </location>
</feature>
<reference evidence="29" key="3">
    <citation type="submission" date="2025-09" db="UniProtKB">
        <authorList>
            <consortium name="Ensembl"/>
        </authorList>
    </citation>
    <scope>IDENTIFICATION</scope>
</reference>
<comment type="function">
    <text evidence="23">Zinc phosphodiesterase, which displays mitochondrial tRNA 3'-processing endonuclease activity. Involved in tRNA maturation, by removing a 3'-trailer from precursor tRNA. Associates with mitochondrial DNA complexes at the nucleoids to initiate RNA processing and ribosome assembly.</text>
</comment>
<dbReference type="InParanoid" id="A0A671X542"/>
<dbReference type="GO" id="GO:0042645">
    <property type="term" value="C:mitochondrial nucleoid"/>
    <property type="evidence" value="ECO:0007669"/>
    <property type="project" value="UniProtKB-SubCell"/>
</dbReference>
<evidence type="ECO:0000259" key="28">
    <source>
        <dbReference type="Pfam" id="PF13691"/>
    </source>
</evidence>
<evidence type="ECO:0000256" key="1">
    <source>
        <dbReference type="ARBA" id="ARBA00000402"/>
    </source>
</evidence>
<feature type="compositionally biased region" description="Basic and acidic residues" evidence="25">
    <location>
        <begin position="856"/>
        <end position="867"/>
    </location>
</feature>
<comment type="similarity">
    <text evidence="5">Belongs to the RNase Z family.</text>
</comment>
<feature type="region of interest" description="Disordered" evidence="25">
    <location>
        <begin position="55"/>
        <end position="89"/>
    </location>
</feature>
<keyword evidence="30" id="KW-1185">Reference proteome</keyword>
<evidence type="ECO:0000256" key="5">
    <source>
        <dbReference type="ARBA" id="ARBA00007823"/>
    </source>
</evidence>
<evidence type="ECO:0000256" key="19">
    <source>
        <dbReference type="ARBA" id="ARBA00030689"/>
    </source>
</evidence>
<dbReference type="Ensembl" id="ENSSAUT00010047758.1">
    <property type="protein sequence ID" value="ENSSAUP00010045431.1"/>
    <property type="gene ID" value="ENSSAUG00010018948.1"/>
</dbReference>
<feature type="compositionally biased region" description="Basic and acidic residues" evidence="25">
    <location>
        <begin position="71"/>
        <end position="83"/>
    </location>
</feature>
<dbReference type="Pfam" id="PF13691">
    <property type="entry name" value="Lactamase_B_4"/>
    <property type="match status" value="1"/>
</dbReference>
<keyword evidence="8" id="KW-0597">Phosphoprotein</keyword>
<evidence type="ECO:0000256" key="18">
    <source>
        <dbReference type="ARBA" id="ARBA00023271"/>
    </source>
</evidence>
<evidence type="ECO:0000256" key="17">
    <source>
        <dbReference type="ARBA" id="ARBA00023242"/>
    </source>
</evidence>
<proteinExistence type="inferred from homology"/>
<evidence type="ECO:0000256" key="11">
    <source>
        <dbReference type="ARBA" id="ARBA00022723"/>
    </source>
</evidence>
<keyword evidence="16" id="KW-0496">Mitochondrion</keyword>
<keyword evidence="9" id="KW-0819">tRNA processing</keyword>
<dbReference type="FunCoup" id="A0A671X542">
    <property type="interactions" value="1549"/>
</dbReference>
<keyword evidence="14" id="KW-0862">Zinc</keyword>
<feature type="compositionally biased region" description="Polar residues" evidence="25">
    <location>
        <begin position="824"/>
        <end position="834"/>
    </location>
</feature>
<feature type="signal peptide" evidence="26">
    <location>
        <begin position="1"/>
        <end position="33"/>
    </location>
</feature>
<evidence type="ECO:0000256" key="6">
    <source>
        <dbReference type="ARBA" id="ARBA00012477"/>
    </source>
</evidence>
<dbReference type="Pfam" id="PF12706">
    <property type="entry name" value="Lactamase_B_2"/>
    <property type="match status" value="1"/>
</dbReference>
<comment type="cofactor">
    <cofactor evidence="2">
        <name>Zn(2+)</name>
        <dbReference type="ChEBI" id="CHEBI:29105"/>
    </cofactor>
</comment>
<gene>
    <name evidence="29" type="primary">ELAC2</name>
    <name evidence="29" type="synonym">elac2</name>
</gene>
<dbReference type="Proteomes" id="UP000472265">
    <property type="component" value="Chromosome 23"/>
</dbReference>
<evidence type="ECO:0000256" key="4">
    <source>
        <dbReference type="ARBA" id="ARBA00004436"/>
    </source>
</evidence>
<evidence type="ECO:0000256" key="20">
    <source>
        <dbReference type="ARBA" id="ARBA00030729"/>
    </source>
</evidence>
<evidence type="ECO:0000256" key="8">
    <source>
        <dbReference type="ARBA" id="ARBA00022553"/>
    </source>
</evidence>
<dbReference type="CDD" id="cd07718">
    <property type="entry name" value="RNaseZ_ELAC1_ELAC2-C-term-like_MBL-fold"/>
    <property type="match status" value="1"/>
</dbReference>
<comment type="subcellular location">
    <subcellularLocation>
        <location evidence="4">Mitochondrion matrix</location>
        <location evidence="4">Mitochondrion nucleoid</location>
    </subcellularLocation>
    <subcellularLocation>
        <location evidence="3">Nucleus</location>
    </subcellularLocation>
</comment>
<keyword evidence="11" id="KW-0479">Metal-binding</keyword>
<feature type="compositionally biased region" description="Basic and acidic residues" evidence="25">
    <location>
        <begin position="835"/>
        <end position="848"/>
    </location>
</feature>
<dbReference type="InterPro" id="IPR001279">
    <property type="entry name" value="Metallo-B-lactamas"/>
</dbReference>
<dbReference type="FunFam" id="3.60.15.10:FF:000014">
    <property type="entry name" value="Zinc phosphodiesterase ELAC protein 2"/>
    <property type="match status" value="1"/>
</dbReference>
<dbReference type="GeneTree" id="ENSGT00730000111191"/>
<evidence type="ECO:0000256" key="10">
    <source>
        <dbReference type="ARBA" id="ARBA00022722"/>
    </source>
</evidence>
<dbReference type="OMA" id="INYICQL"/>
<evidence type="ECO:0000256" key="15">
    <source>
        <dbReference type="ARBA" id="ARBA00022946"/>
    </source>
</evidence>
<evidence type="ECO:0000256" key="2">
    <source>
        <dbReference type="ARBA" id="ARBA00001947"/>
    </source>
</evidence>
<keyword evidence="18" id="KW-1135">Mitochondrion nucleoid</keyword>
<dbReference type="PANTHER" id="PTHR12553:SF49">
    <property type="entry name" value="ZINC PHOSPHODIESTERASE ELAC PROTEIN 2"/>
    <property type="match status" value="1"/>
</dbReference>
<dbReference type="InterPro" id="IPR027794">
    <property type="entry name" value="tRNase_Z_dom"/>
</dbReference>
<keyword evidence="10" id="KW-0540">Nuclease</keyword>
<dbReference type="GO" id="GO:0042781">
    <property type="term" value="F:3'-tRNA processing endoribonuclease activity"/>
    <property type="evidence" value="ECO:0007669"/>
    <property type="project" value="UniProtKB-EC"/>
</dbReference>
<name>A0A671X542_SPAAU</name>
<feature type="domain" description="Metallo-beta-lactamase" evidence="27">
    <location>
        <begin position="543"/>
        <end position="758"/>
    </location>
</feature>
<feature type="region of interest" description="Disordered" evidence="25">
    <location>
        <begin position="227"/>
        <end position="263"/>
    </location>
</feature>
<dbReference type="EC" id="3.1.26.11" evidence="6"/>
<evidence type="ECO:0000256" key="16">
    <source>
        <dbReference type="ARBA" id="ARBA00023128"/>
    </source>
</evidence>
<dbReference type="GO" id="GO:1990180">
    <property type="term" value="P:mitochondrial tRNA 3'-end processing"/>
    <property type="evidence" value="ECO:0007669"/>
    <property type="project" value="TreeGrafter"/>
</dbReference>
<dbReference type="GO" id="GO:0005634">
    <property type="term" value="C:nucleus"/>
    <property type="evidence" value="ECO:0007669"/>
    <property type="project" value="UniProtKB-SubCell"/>
</dbReference>
<dbReference type="SUPFAM" id="SSF56281">
    <property type="entry name" value="Metallo-hydrolase/oxidoreductase"/>
    <property type="match status" value="2"/>
</dbReference>
<evidence type="ECO:0000256" key="21">
    <source>
        <dbReference type="ARBA" id="ARBA00032104"/>
    </source>
</evidence>
<feature type="compositionally biased region" description="Low complexity" evidence="25">
    <location>
        <begin position="227"/>
        <end position="236"/>
    </location>
</feature>
<evidence type="ECO:0000313" key="30">
    <source>
        <dbReference type="Proteomes" id="UP000472265"/>
    </source>
</evidence>
<dbReference type="InterPro" id="IPR047151">
    <property type="entry name" value="RNZ2-like"/>
</dbReference>
<organism evidence="29 30">
    <name type="scientific">Sparus aurata</name>
    <name type="common">Gilthead sea bream</name>
    <dbReference type="NCBI Taxonomy" id="8175"/>
    <lineage>
        <taxon>Eukaryota</taxon>
        <taxon>Metazoa</taxon>
        <taxon>Chordata</taxon>
        <taxon>Craniata</taxon>
        <taxon>Vertebrata</taxon>
        <taxon>Euteleostomi</taxon>
        <taxon>Actinopterygii</taxon>
        <taxon>Neopterygii</taxon>
        <taxon>Teleostei</taxon>
        <taxon>Neoteleostei</taxon>
        <taxon>Acanthomorphata</taxon>
        <taxon>Eupercaria</taxon>
        <taxon>Spariformes</taxon>
        <taxon>Sparidae</taxon>
        <taxon>Sparus</taxon>
    </lineage>
</organism>